<accession>A0A0A9B743</accession>
<reference evidence="1" key="1">
    <citation type="submission" date="2014-09" db="EMBL/GenBank/DDBJ databases">
        <authorList>
            <person name="Magalhaes I.L.F."/>
            <person name="Oliveira U."/>
            <person name="Santos F.R."/>
            <person name="Vidigal T.H.D.A."/>
            <person name="Brescovit A.D."/>
            <person name="Santos A.J."/>
        </authorList>
    </citation>
    <scope>NUCLEOTIDE SEQUENCE</scope>
    <source>
        <tissue evidence="1">Shoot tissue taken approximately 20 cm above the soil surface</tissue>
    </source>
</reference>
<evidence type="ECO:0000313" key="1">
    <source>
        <dbReference type="EMBL" id="JAD59156.1"/>
    </source>
</evidence>
<dbReference type="EMBL" id="GBRH01238739">
    <property type="protein sequence ID" value="JAD59156.1"/>
    <property type="molecule type" value="Transcribed_RNA"/>
</dbReference>
<proteinExistence type="predicted"/>
<name>A0A0A9B743_ARUDO</name>
<organism evidence="1">
    <name type="scientific">Arundo donax</name>
    <name type="common">Giant reed</name>
    <name type="synonym">Donax arundinaceus</name>
    <dbReference type="NCBI Taxonomy" id="35708"/>
    <lineage>
        <taxon>Eukaryota</taxon>
        <taxon>Viridiplantae</taxon>
        <taxon>Streptophyta</taxon>
        <taxon>Embryophyta</taxon>
        <taxon>Tracheophyta</taxon>
        <taxon>Spermatophyta</taxon>
        <taxon>Magnoliopsida</taxon>
        <taxon>Liliopsida</taxon>
        <taxon>Poales</taxon>
        <taxon>Poaceae</taxon>
        <taxon>PACMAD clade</taxon>
        <taxon>Arundinoideae</taxon>
        <taxon>Arundineae</taxon>
        <taxon>Arundo</taxon>
    </lineage>
</organism>
<reference evidence="1" key="2">
    <citation type="journal article" date="2015" name="Data Brief">
        <title>Shoot transcriptome of the giant reed, Arundo donax.</title>
        <authorList>
            <person name="Barrero R.A."/>
            <person name="Guerrero F.D."/>
            <person name="Moolhuijzen P."/>
            <person name="Goolsby J.A."/>
            <person name="Tidwell J."/>
            <person name="Bellgard S.E."/>
            <person name="Bellgard M.I."/>
        </authorList>
    </citation>
    <scope>NUCLEOTIDE SEQUENCE</scope>
    <source>
        <tissue evidence="1">Shoot tissue taken approximately 20 cm above the soil surface</tissue>
    </source>
</reference>
<protein>
    <submittedName>
        <fullName evidence="1">Uncharacterized protein</fullName>
    </submittedName>
</protein>
<dbReference type="AlphaFoldDB" id="A0A0A9B743"/>
<sequence>MAAGPSIPPPGGPLAADVSLPLLAPPRSARRASRVPLPAARRCRWLRRRFVLSGCCTC</sequence>